<proteinExistence type="inferred from homology"/>
<dbReference type="InParanoid" id="A0A317XMV2"/>
<dbReference type="PANTHER" id="PTHR18829:SF0">
    <property type="entry name" value="PROTEIN YAE1 HOMOLOG"/>
    <property type="match status" value="1"/>
</dbReference>
<evidence type="ECO:0000256" key="2">
    <source>
        <dbReference type="ARBA" id="ARBA00004496"/>
    </source>
</evidence>
<dbReference type="InterPro" id="IPR038881">
    <property type="entry name" value="Yae1-like"/>
</dbReference>
<evidence type="ECO:0000259" key="9">
    <source>
        <dbReference type="Pfam" id="PF09811"/>
    </source>
</evidence>
<gene>
    <name evidence="10" type="ORF">BCV70DRAFT_200577</name>
</gene>
<dbReference type="PANTHER" id="PTHR18829">
    <property type="entry name" value="PROTEIN YAE1 HOMOLOG"/>
    <property type="match status" value="1"/>
</dbReference>
<feature type="region of interest" description="Disordered" evidence="8">
    <location>
        <begin position="93"/>
        <end position="145"/>
    </location>
</feature>
<dbReference type="Pfam" id="PF09811">
    <property type="entry name" value="Yae1_N"/>
    <property type="match status" value="1"/>
</dbReference>
<dbReference type="OrthoDB" id="20086at2759"/>
<feature type="compositionally biased region" description="Polar residues" evidence="8">
    <location>
        <begin position="129"/>
        <end position="138"/>
    </location>
</feature>
<keyword evidence="6" id="KW-0963">Cytoplasm</keyword>
<evidence type="ECO:0000256" key="8">
    <source>
        <dbReference type="SAM" id="MobiDB-lite"/>
    </source>
</evidence>
<dbReference type="GO" id="GO:0005737">
    <property type="term" value="C:cytoplasm"/>
    <property type="evidence" value="ECO:0007669"/>
    <property type="project" value="UniProtKB-SubCell"/>
</dbReference>
<evidence type="ECO:0000256" key="6">
    <source>
        <dbReference type="ARBA" id="ARBA00022490"/>
    </source>
</evidence>
<dbReference type="AlphaFoldDB" id="A0A317XMV2"/>
<evidence type="ECO:0000256" key="7">
    <source>
        <dbReference type="ARBA" id="ARBA00023242"/>
    </source>
</evidence>
<keyword evidence="7" id="KW-0539">Nucleus</keyword>
<comment type="similarity">
    <text evidence="3">Belongs to the YAE1 family.</text>
</comment>
<dbReference type="InterPro" id="IPR019191">
    <property type="entry name" value="Essential_protein_Yae1_N"/>
</dbReference>
<evidence type="ECO:0000313" key="10">
    <source>
        <dbReference type="EMBL" id="PWY99655.1"/>
    </source>
</evidence>
<evidence type="ECO:0000256" key="1">
    <source>
        <dbReference type="ARBA" id="ARBA00004123"/>
    </source>
</evidence>
<comment type="subcellular location">
    <subcellularLocation>
        <location evidence="2">Cytoplasm</location>
    </subcellularLocation>
    <subcellularLocation>
        <location evidence="1">Nucleus</location>
    </subcellularLocation>
</comment>
<feature type="domain" description="Essential protein Yae1 N-terminal" evidence="9">
    <location>
        <begin position="17"/>
        <end position="55"/>
    </location>
</feature>
<dbReference type="EMBL" id="KZ819194">
    <property type="protein sequence ID" value="PWY99655.1"/>
    <property type="molecule type" value="Genomic_DNA"/>
</dbReference>
<evidence type="ECO:0000256" key="5">
    <source>
        <dbReference type="ARBA" id="ARBA00018400"/>
    </source>
</evidence>
<protein>
    <recommendedName>
        <fullName evidence="5">Protein YAE1</fullName>
    </recommendedName>
    <alternativeName>
        <fullName evidence="4">Protein yae1</fullName>
    </alternativeName>
</protein>
<reference evidence="10 11" key="1">
    <citation type="journal article" date="2018" name="Mol. Biol. Evol.">
        <title>Broad Genomic Sampling Reveals a Smut Pathogenic Ancestry of the Fungal Clade Ustilaginomycotina.</title>
        <authorList>
            <person name="Kijpornyongpan T."/>
            <person name="Mondo S.J."/>
            <person name="Barry K."/>
            <person name="Sandor L."/>
            <person name="Lee J."/>
            <person name="Lipzen A."/>
            <person name="Pangilinan J."/>
            <person name="LaButti K."/>
            <person name="Hainaut M."/>
            <person name="Henrissat B."/>
            <person name="Grigoriev I.V."/>
            <person name="Spatafora J.W."/>
            <person name="Aime M.C."/>
        </authorList>
    </citation>
    <scope>NUCLEOTIDE SEQUENCE [LARGE SCALE GENOMIC DNA]</scope>
    <source>
        <strain evidence="10 11">MCA 3645</strain>
    </source>
</reference>
<evidence type="ECO:0000256" key="3">
    <source>
        <dbReference type="ARBA" id="ARBA00007096"/>
    </source>
</evidence>
<evidence type="ECO:0000256" key="4">
    <source>
        <dbReference type="ARBA" id="ARBA00017286"/>
    </source>
</evidence>
<sequence>MAERDSAKIEGQFHDAGYREGITAGKLSTLQGGFDQGFNEVGAPIGRSVGILRGQIAALVSILSSTTMSTEAEGASVPAKAGDAAYDAHDEAIPSSASSGAGGGARHAGRGRAKLRGAAAFRKSHTSRDPSVNRTSLPLRSHPRLSEAQEQIRAIATDLDAVTLAQIAPPDYEAIEHEMEHQAEQAHAQPSTLVRETAVQLAARERIVVDLRYRTQRVYETLGLAYP</sequence>
<organism evidence="10 11">
    <name type="scientific">Testicularia cyperi</name>
    <dbReference type="NCBI Taxonomy" id="1882483"/>
    <lineage>
        <taxon>Eukaryota</taxon>
        <taxon>Fungi</taxon>
        <taxon>Dikarya</taxon>
        <taxon>Basidiomycota</taxon>
        <taxon>Ustilaginomycotina</taxon>
        <taxon>Ustilaginomycetes</taxon>
        <taxon>Ustilaginales</taxon>
        <taxon>Anthracoideaceae</taxon>
        <taxon>Testicularia</taxon>
    </lineage>
</organism>
<accession>A0A317XMV2</accession>
<evidence type="ECO:0000313" key="11">
    <source>
        <dbReference type="Proteomes" id="UP000246740"/>
    </source>
</evidence>
<dbReference type="GO" id="GO:0005634">
    <property type="term" value="C:nucleus"/>
    <property type="evidence" value="ECO:0007669"/>
    <property type="project" value="UniProtKB-SubCell"/>
</dbReference>
<name>A0A317XMV2_9BASI</name>
<keyword evidence="11" id="KW-1185">Reference proteome</keyword>
<dbReference type="Proteomes" id="UP000246740">
    <property type="component" value="Unassembled WGS sequence"/>
</dbReference>